<keyword evidence="3" id="KW-1185">Reference proteome</keyword>
<evidence type="ECO:0000313" key="2">
    <source>
        <dbReference type="EMBL" id="RRD01592.1"/>
    </source>
</evidence>
<dbReference type="OrthoDB" id="9793561at2"/>
<feature type="chain" id="PRO_5018117775" description="TIGR02001 family outer membrane protein" evidence="1">
    <location>
        <begin position="29"/>
        <end position="242"/>
    </location>
</feature>
<evidence type="ECO:0008006" key="4">
    <source>
        <dbReference type="Google" id="ProtNLM"/>
    </source>
</evidence>
<accession>A0A3P1SWJ3</accession>
<dbReference type="Proteomes" id="UP000267535">
    <property type="component" value="Unassembled WGS sequence"/>
</dbReference>
<comment type="caution">
    <text evidence="2">The sequence shown here is derived from an EMBL/GenBank/DDBJ whole genome shotgun (WGS) entry which is preliminary data.</text>
</comment>
<dbReference type="NCBIfam" id="TIGR02001">
    <property type="entry name" value="gcw_chp"/>
    <property type="match status" value="1"/>
</dbReference>
<dbReference type="AlphaFoldDB" id="A0A3P1SWJ3"/>
<name>A0A3P1SWJ3_9GAMM</name>
<organism evidence="2 3">
    <name type="scientific">Amphritea balenae</name>
    <dbReference type="NCBI Taxonomy" id="452629"/>
    <lineage>
        <taxon>Bacteria</taxon>
        <taxon>Pseudomonadati</taxon>
        <taxon>Pseudomonadota</taxon>
        <taxon>Gammaproteobacteria</taxon>
        <taxon>Oceanospirillales</taxon>
        <taxon>Oceanospirillaceae</taxon>
        <taxon>Amphritea</taxon>
    </lineage>
</organism>
<evidence type="ECO:0000256" key="1">
    <source>
        <dbReference type="SAM" id="SignalP"/>
    </source>
</evidence>
<gene>
    <name evidence="2" type="ORF">EHS89_03275</name>
</gene>
<reference evidence="2 3" key="1">
    <citation type="submission" date="2018-11" db="EMBL/GenBank/DDBJ databases">
        <title>The draft genome sequence of Amphritea balenae JAMM 1525T.</title>
        <authorList>
            <person name="Fang Z."/>
            <person name="Zhang Y."/>
            <person name="Han X."/>
        </authorList>
    </citation>
    <scope>NUCLEOTIDE SEQUENCE [LARGE SCALE GENOMIC DNA]</scope>
    <source>
        <strain evidence="2 3">JAMM 1525</strain>
    </source>
</reference>
<dbReference type="InterPro" id="IPR010239">
    <property type="entry name" value="CHP02001"/>
</dbReference>
<evidence type="ECO:0000313" key="3">
    <source>
        <dbReference type="Proteomes" id="UP000267535"/>
    </source>
</evidence>
<sequence>MKGLTMLKKIISTAVMASSATFTMQAQADVSATVTLVSDYVYNGVSSTDGEPTLQGSVDWYNDAGFYAGAWASGLDEDSYAGAEIEIDYYAGYAGSISDSLGYDVGYAFYTYPGADDADGEYNYGELYGALTFNENTTAKLLYSDNYFGDVGSSLILYVSHTLSLPNEFSLTLEASHTKLLEDGGDMYFGPDAGDDSYNHWGASLAKSVAGFDLALSVTDTNIEDWGDIADARAVFSVSRSF</sequence>
<feature type="signal peptide" evidence="1">
    <location>
        <begin position="1"/>
        <end position="28"/>
    </location>
</feature>
<protein>
    <recommendedName>
        <fullName evidence="4">TIGR02001 family outer membrane protein</fullName>
    </recommendedName>
</protein>
<dbReference type="Pfam" id="PF09694">
    <property type="entry name" value="Gcw_chp"/>
    <property type="match status" value="1"/>
</dbReference>
<dbReference type="EMBL" id="RQXV01000001">
    <property type="protein sequence ID" value="RRD01592.1"/>
    <property type="molecule type" value="Genomic_DNA"/>
</dbReference>
<keyword evidence="1" id="KW-0732">Signal</keyword>
<proteinExistence type="predicted"/>